<evidence type="ECO:0000256" key="8">
    <source>
        <dbReference type="ARBA" id="ARBA00072274"/>
    </source>
</evidence>
<dbReference type="NCBIfam" id="NF010761">
    <property type="entry name" value="PRK14164.1"/>
    <property type="match status" value="1"/>
</dbReference>
<dbReference type="EMBL" id="BJFL01000037">
    <property type="protein sequence ID" value="GDY33240.1"/>
    <property type="molecule type" value="Genomic_DNA"/>
</dbReference>
<dbReference type="GO" id="GO:0051082">
    <property type="term" value="F:unfolded protein binding"/>
    <property type="evidence" value="ECO:0007669"/>
    <property type="project" value="TreeGrafter"/>
</dbReference>
<dbReference type="GO" id="GO:0005737">
    <property type="term" value="C:cytoplasm"/>
    <property type="evidence" value="ECO:0007669"/>
    <property type="project" value="UniProtKB-SubCell"/>
</dbReference>
<evidence type="ECO:0000256" key="4">
    <source>
        <dbReference type="ARBA" id="ARBA00022490"/>
    </source>
</evidence>
<evidence type="ECO:0000256" key="7">
    <source>
        <dbReference type="ARBA" id="ARBA00053401"/>
    </source>
</evidence>
<feature type="compositionally biased region" description="Basic and acidic residues" evidence="14">
    <location>
        <begin position="254"/>
        <end position="263"/>
    </location>
</feature>
<sequence length="263" mass="27946">MSANHEPARSGAQVNDQGTEEPRVVVRDRRRIDPQTGQVRAPAAGQQPAAGAAEAKEASAPQEAKPSGRHAAPEPAGEAGGATVTVDAGEVEELRKQLDERTADLKRLSAEYANYRKRVDRDRELVASTAKGQLANDLLPVLDDLERAETHGDLTGAFKAVADKIIATLNKAGLEAFGHEGEPFDPSVHEAVQHSTSPEVNEPTVTAVLRRGYRFGDRVIRAALVGVTDHEPEPATPEVPVAPGIPEPPTAEAPGDKPAEERD</sequence>
<feature type="compositionally biased region" description="Low complexity" evidence="14">
    <location>
        <begin position="41"/>
        <end position="65"/>
    </location>
</feature>
<evidence type="ECO:0000256" key="2">
    <source>
        <dbReference type="ARBA" id="ARBA00009054"/>
    </source>
</evidence>
<feature type="coiled-coil region" evidence="13">
    <location>
        <begin position="91"/>
        <end position="125"/>
    </location>
</feature>
<dbReference type="Proteomes" id="UP000298860">
    <property type="component" value="Unassembled WGS sequence"/>
</dbReference>
<keyword evidence="4 10" id="KW-0963">Cytoplasm</keyword>
<evidence type="ECO:0000256" key="13">
    <source>
        <dbReference type="SAM" id="Coils"/>
    </source>
</evidence>
<evidence type="ECO:0000256" key="9">
    <source>
        <dbReference type="ARBA" id="ARBA00076414"/>
    </source>
</evidence>
<dbReference type="SUPFAM" id="SSF58014">
    <property type="entry name" value="Coiled-coil domain of nucleotide exchange factor GrpE"/>
    <property type="match status" value="1"/>
</dbReference>
<dbReference type="GO" id="GO:0006457">
    <property type="term" value="P:protein folding"/>
    <property type="evidence" value="ECO:0007669"/>
    <property type="project" value="InterPro"/>
</dbReference>
<dbReference type="SUPFAM" id="SSF51064">
    <property type="entry name" value="Head domain of nucleotide exchange factor GrpE"/>
    <property type="match status" value="1"/>
</dbReference>
<evidence type="ECO:0000256" key="5">
    <source>
        <dbReference type="ARBA" id="ARBA00023016"/>
    </source>
</evidence>
<evidence type="ECO:0000256" key="11">
    <source>
        <dbReference type="RuleBase" id="RU000639"/>
    </source>
</evidence>
<comment type="similarity">
    <text evidence="2 10 12">Belongs to the GrpE family.</text>
</comment>
<proteinExistence type="inferred from homology"/>
<feature type="compositionally biased region" description="Basic and acidic residues" evidence="14">
    <location>
        <begin position="20"/>
        <end position="33"/>
    </location>
</feature>
<dbReference type="OrthoDB" id="5191115at2"/>
<dbReference type="GO" id="GO:0000774">
    <property type="term" value="F:adenyl-nucleotide exchange factor activity"/>
    <property type="evidence" value="ECO:0007669"/>
    <property type="project" value="InterPro"/>
</dbReference>
<evidence type="ECO:0000313" key="16">
    <source>
        <dbReference type="Proteomes" id="UP000298860"/>
    </source>
</evidence>
<keyword evidence="16" id="KW-1185">Reference proteome</keyword>
<dbReference type="GO" id="GO:0051087">
    <property type="term" value="F:protein-folding chaperone binding"/>
    <property type="evidence" value="ECO:0007669"/>
    <property type="project" value="InterPro"/>
</dbReference>
<reference evidence="16" key="1">
    <citation type="submission" date="2019-04" db="EMBL/GenBank/DDBJ databases">
        <title>Draft genome sequence of Pseudonocardiaceae bacterium SL3-2-4.</title>
        <authorList>
            <person name="Ningsih F."/>
            <person name="Yokota A."/>
            <person name="Sakai Y."/>
            <person name="Nanatani K."/>
            <person name="Yabe S."/>
            <person name="Oetari A."/>
            <person name="Sjamsuridzal W."/>
        </authorList>
    </citation>
    <scope>NUCLEOTIDE SEQUENCE [LARGE SCALE GENOMIC DNA]</scope>
    <source>
        <strain evidence="16">SL3-2-4</strain>
    </source>
</reference>
<dbReference type="FunFam" id="2.30.22.10:FF:000001">
    <property type="entry name" value="Protein GrpE"/>
    <property type="match status" value="1"/>
</dbReference>
<comment type="subunit">
    <text evidence="3 10">Homodimer.</text>
</comment>
<gene>
    <name evidence="10 15" type="primary">grpE</name>
    <name evidence="15" type="ORF">GTS_48730</name>
</gene>
<evidence type="ECO:0000256" key="3">
    <source>
        <dbReference type="ARBA" id="ARBA00011738"/>
    </source>
</evidence>
<evidence type="ECO:0000256" key="6">
    <source>
        <dbReference type="ARBA" id="ARBA00023186"/>
    </source>
</evidence>
<keyword evidence="5 10" id="KW-0346">Stress response</keyword>
<comment type="subcellular location">
    <subcellularLocation>
        <location evidence="1 10">Cytoplasm</location>
    </subcellularLocation>
</comment>
<dbReference type="Pfam" id="PF01025">
    <property type="entry name" value="GrpE"/>
    <property type="match status" value="1"/>
</dbReference>
<dbReference type="HAMAP" id="MF_01151">
    <property type="entry name" value="GrpE"/>
    <property type="match status" value="1"/>
</dbReference>
<dbReference type="PANTHER" id="PTHR21237">
    <property type="entry name" value="GRPE PROTEIN"/>
    <property type="match status" value="1"/>
</dbReference>
<feature type="compositionally biased region" description="Low complexity" evidence="14">
    <location>
        <begin position="73"/>
        <end position="88"/>
    </location>
</feature>
<feature type="region of interest" description="Disordered" evidence="14">
    <location>
        <begin position="1"/>
        <end position="88"/>
    </location>
</feature>
<evidence type="ECO:0000256" key="12">
    <source>
        <dbReference type="RuleBase" id="RU004478"/>
    </source>
</evidence>
<name>A0A4D4JDY1_9PSEU</name>
<organism evidence="15 16">
    <name type="scientific">Gandjariella thermophila</name>
    <dbReference type="NCBI Taxonomy" id="1931992"/>
    <lineage>
        <taxon>Bacteria</taxon>
        <taxon>Bacillati</taxon>
        <taxon>Actinomycetota</taxon>
        <taxon>Actinomycetes</taxon>
        <taxon>Pseudonocardiales</taxon>
        <taxon>Pseudonocardiaceae</taxon>
        <taxon>Gandjariella</taxon>
    </lineage>
</organism>
<dbReference type="InterPro" id="IPR009012">
    <property type="entry name" value="GrpE_head"/>
</dbReference>
<dbReference type="AlphaFoldDB" id="A0A4D4JDY1"/>
<evidence type="ECO:0000256" key="14">
    <source>
        <dbReference type="SAM" id="MobiDB-lite"/>
    </source>
</evidence>
<keyword evidence="13" id="KW-0175">Coiled coil</keyword>
<dbReference type="Gene3D" id="2.30.22.10">
    <property type="entry name" value="Head domain of nucleotide exchange factor GrpE"/>
    <property type="match status" value="1"/>
</dbReference>
<dbReference type="GO" id="GO:0042803">
    <property type="term" value="F:protein homodimerization activity"/>
    <property type="evidence" value="ECO:0007669"/>
    <property type="project" value="InterPro"/>
</dbReference>
<evidence type="ECO:0000256" key="1">
    <source>
        <dbReference type="ARBA" id="ARBA00004496"/>
    </source>
</evidence>
<dbReference type="Gene3D" id="3.90.20.20">
    <property type="match status" value="1"/>
</dbReference>
<keyword evidence="6 10" id="KW-0143">Chaperone</keyword>
<protein>
    <recommendedName>
        <fullName evidence="8 10">Protein GrpE</fullName>
    </recommendedName>
    <alternativeName>
        <fullName evidence="9 10">HSP-70 cofactor</fullName>
    </alternativeName>
</protein>
<dbReference type="CDD" id="cd00446">
    <property type="entry name" value="GrpE"/>
    <property type="match status" value="1"/>
</dbReference>
<dbReference type="PANTHER" id="PTHR21237:SF23">
    <property type="entry name" value="GRPE PROTEIN HOMOLOG, MITOCHONDRIAL"/>
    <property type="match status" value="1"/>
</dbReference>
<comment type="caution">
    <text evidence="15">The sequence shown here is derived from an EMBL/GenBank/DDBJ whole genome shotgun (WGS) entry which is preliminary data.</text>
</comment>
<accession>A0A4D4JDY1</accession>
<dbReference type="PROSITE" id="PS01071">
    <property type="entry name" value="GRPE"/>
    <property type="match status" value="1"/>
</dbReference>
<dbReference type="InterPro" id="IPR000740">
    <property type="entry name" value="GrpE"/>
</dbReference>
<evidence type="ECO:0000256" key="10">
    <source>
        <dbReference type="HAMAP-Rule" id="MF_01151"/>
    </source>
</evidence>
<comment type="function">
    <text evidence="7 10 11">Participates actively in the response to hyperosmotic and heat shock by preventing the aggregation of stress-denatured proteins, in association with DnaK and GrpE. It is the nucleotide exchange factor for DnaK and may function as a thermosensor. Unfolded proteins bind initially to DnaJ; upon interaction with the DnaJ-bound protein, DnaK hydrolyzes its bound ATP, resulting in the formation of a stable complex. GrpE releases ADP from DnaK; ATP binding to DnaK triggers the release of the substrate protein, thus completing the reaction cycle. Several rounds of ATP-dependent interactions between DnaJ, DnaK and GrpE are required for fully efficient folding.</text>
</comment>
<feature type="region of interest" description="Disordered" evidence="14">
    <location>
        <begin position="226"/>
        <end position="263"/>
    </location>
</feature>
<evidence type="ECO:0000313" key="15">
    <source>
        <dbReference type="EMBL" id="GDY33240.1"/>
    </source>
</evidence>
<dbReference type="PRINTS" id="PR00773">
    <property type="entry name" value="GRPEPROTEIN"/>
</dbReference>
<dbReference type="InterPro" id="IPR013805">
    <property type="entry name" value="GrpE_CC"/>
</dbReference>